<sequence>MPSRPRNVSFGSERTRVYHPEQTAARVLVRKATKADGTRTLIVVPSNTRTDDIEYVLTFVHPDIDTKWYDTTPAAPSGRKERKGSVAMASELQVGADGVIRGAVYVRGGEPPTVKWTADNWSSSRAVSKLIPPASLLLSSASLAISSPRSKSPASPRSLLALPLKRLGFSPSNSFVIGTNSASIGTTIVDAASRNDDPTSDTIRIHKSDGPPVPLAATAGHIISNEMNSAAASVAQTYRDWSFEIDLVTDVLPELERLVGDSPHEPKLPGGWSPLRVGDYDDDRRMGCRPRSGIAMSFVGDGVHGSIESVRWSGTISAECAATAADSGARSFRSLGGAVGDTVGLVVTMTQIIHPSCGRADVPSSVSATHTATTSINGDHH</sequence>
<dbReference type="OrthoDB" id="10615656at2759"/>
<evidence type="ECO:0000256" key="1">
    <source>
        <dbReference type="SAM" id="MobiDB-lite"/>
    </source>
</evidence>
<protein>
    <submittedName>
        <fullName evidence="2">Uncharacterized protein</fullName>
    </submittedName>
</protein>
<evidence type="ECO:0000313" key="3">
    <source>
        <dbReference type="Proteomes" id="UP000320475"/>
    </source>
</evidence>
<comment type="caution">
    <text evidence="2">The sequence shown here is derived from an EMBL/GenBank/DDBJ whole genome shotgun (WGS) entry which is preliminary data.</text>
</comment>
<accession>A0A507CPH8</accession>
<reference evidence="2 3" key="1">
    <citation type="journal article" date="2019" name="Sci. Rep.">
        <title>Comparative genomics of chytrid fungi reveal insights into the obligate biotrophic and pathogenic lifestyle of Synchytrium endobioticum.</title>
        <authorList>
            <person name="van de Vossenberg B.T.L.H."/>
            <person name="Warris S."/>
            <person name="Nguyen H.D.T."/>
            <person name="van Gent-Pelzer M.P.E."/>
            <person name="Joly D.L."/>
            <person name="van de Geest H.C."/>
            <person name="Bonants P.J.M."/>
            <person name="Smith D.S."/>
            <person name="Levesque C.A."/>
            <person name="van der Lee T.A.J."/>
        </authorList>
    </citation>
    <scope>NUCLEOTIDE SEQUENCE [LARGE SCALE GENOMIC DNA]</scope>
    <source>
        <strain evidence="2 3">LEV6574</strain>
    </source>
</reference>
<organism evidence="2 3">
    <name type="scientific">Synchytrium endobioticum</name>
    <dbReference type="NCBI Taxonomy" id="286115"/>
    <lineage>
        <taxon>Eukaryota</taxon>
        <taxon>Fungi</taxon>
        <taxon>Fungi incertae sedis</taxon>
        <taxon>Chytridiomycota</taxon>
        <taxon>Chytridiomycota incertae sedis</taxon>
        <taxon>Chytridiomycetes</taxon>
        <taxon>Synchytriales</taxon>
        <taxon>Synchytriaceae</taxon>
        <taxon>Synchytrium</taxon>
    </lineage>
</organism>
<gene>
    <name evidence="2" type="ORF">SeLEV6574_g06282</name>
</gene>
<feature type="compositionally biased region" description="Low complexity" evidence="1">
    <location>
        <begin position="364"/>
        <end position="375"/>
    </location>
</feature>
<dbReference type="EMBL" id="QEAM01000344">
    <property type="protein sequence ID" value="TPX41042.1"/>
    <property type="molecule type" value="Genomic_DNA"/>
</dbReference>
<dbReference type="AlphaFoldDB" id="A0A507CPH8"/>
<dbReference type="Proteomes" id="UP000320475">
    <property type="component" value="Unassembled WGS sequence"/>
</dbReference>
<proteinExistence type="predicted"/>
<feature type="region of interest" description="Disordered" evidence="1">
    <location>
        <begin position="360"/>
        <end position="381"/>
    </location>
</feature>
<name>A0A507CPH8_9FUNG</name>
<evidence type="ECO:0000313" key="2">
    <source>
        <dbReference type="EMBL" id="TPX41042.1"/>
    </source>
</evidence>